<evidence type="ECO:0000313" key="4">
    <source>
        <dbReference type="Proteomes" id="UP000006727"/>
    </source>
</evidence>
<name>A0A2K1KPH7_PHYPA</name>
<sequence>MAQWLAAGVCLASAALTSRREGKKNIPLVFAGAAAAITFVYRSTPRTLWKDSRKCSKTAENTVEGNPDVDKTQAATPDEHGLKSNENETQAEVGENFWAPTDDERVEETMDVTQDKCQDSEESQSDMVSESSRHEVHSRLQLSCEDLTSTAETNEVSIQALEAHHIPTESCDSSPNISAPASDISTNSNDAVEAVHPVTTDSQSSTSDTDVHSVESGPEVSARSPESAGDTDAQKYLSKESTRTAQEERLRAYDAYLADPSLSPSLKNQVLRARKIALMRLNLE</sequence>
<proteinExistence type="predicted"/>
<feature type="region of interest" description="Disordered" evidence="1">
    <location>
        <begin position="167"/>
        <end position="244"/>
    </location>
</feature>
<feature type="compositionally biased region" description="Basic and acidic residues" evidence="1">
    <location>
        <begin position="77"/>
        <end position="86"/>
    </location>
</feature>
<dbReference type="EnsemblPlants" id="Pp3c4_21240V3.5">
    <property type="protein sequence ID" value="PAC:32920644.CDS.1"/>
    <property type="gene ID" value="Pp3c4_21240"/>
</dbReference>
<dbReference type="GeneID" id="112281221"/>
<reference evidence="3" key="3">
    <citation type="submission" date="2020-12" db="UniProtKB">
        <authorList>
            <consortium name="EnsemblPlants"/>
        </authorList>
    </citation>
    <scope>IDENTIFICATION</scope>
</reference>
<dbReference type="Gramene" id="Pp3c4_21240V3.4">
    <property type="protein sequence ID" value="PAC:32920643.CDS.1"/>
    <property type="gene ID" value="Pp3c4_21240"/>
</dbReference>
<feature type="compositionally biased region" description="Polar residues" evidence="1">
    <location>
        <begin position="170"/>
        <end position="190"/>
    </location>
</feature>
<feature type="region of interest" description="Disordered" evidence="1">
    <location>
        <begin position="52"/>
        <end position="139"/>
    </location>
</feature>
<organism evidence="2">
    <name type="scientific">Physcomitrium patens</name>
    <name type="common">Spreading-leaved earth moss</name>
    <name type="synonym">Physcomitrella patens</name>
    <dbReference type="NCBI Taxonomy" id="3218"/>
    <lineage>
        <taxon>Eukaryota</taxon>
        <taxon>Viridiplantae</taxon>
        <taxon>Streptophyta</taxon>
        <taxon>Embryophyta</taxon>
        <taxon>Bryophyta</taxon>
        <taxon>Bryophytina</taxon>
        <taxon>Bryopsida</taxon>
        <taxon>Funariidae</taxon>
        <taxon>Funariales</taxon>
        <taxon>Funariaceae</taxon>
        <taxon>Physcomitrium</taxon>
    </lineage>
</organism>
<dbReference type="Gramene" id="Pp3c4_21240V3.2">
    <property type="protein sequence ID" value="PAC:32920641.CDS.1"/>
    <property type="gene ID" value="Pp3c4_21240"/>
</dbReference>
<dbReference type="Gramene" id="Pp3c4_21240V3.1">
    <property type="protein sequence ID" value="PAC:32920640.CDS.1"/>
    <property type="gene ID" value="Pp3c4_21240"/>
</dbReference>
<dbReference type="EnsemblPlants" id="Pp3c4_21240V3.1">
    <property type="protein sequence ID" value="PAC:32920640.CDS.1"/>
    <property type="gene ID" value="Pp3c4_21240"/>
</dbReference>
<dbReference type="EMBL" id="ABEU02000004">
    <property type="protein sequence ID" value="PNR55651.1"/>
    <property type="molecule type" value="Genomic_DNA"/>
</dbReference>
<evidence type="ECO:0000256" key="1">
    <source>
        <dbReference type="SAM" id="MobiDB-lite"/>
    </source>
</evidence>
<dbReference type="KEGG" id="ppp:112281221"/>
<evidence type="ECO:0000313" key="3">
    <source>
        <dbReference type="EnsemblPlants" id="PAC:32920640.CDS.1"/>
    </source>
</evidence>
<reference evidence="2 4" key="1">
    <citation type="journal article" date="2008" name="Science">
        <title>The Physcomitrella genome reveals evolutionary insights into the conquest of land by plants.</title>
        <authorList>
            <person name="Rensing S."/>
            <person name="Lang D."/>
            <person name="Zimmer A."/>
            <person name="Terry A."/>
            <person name="Salamov A."/>
            <person name="Shapiro H."/>
            <person name="Nishiyama T."/>
            <person name="Perroud P.-F."/>
            <person name="Lindquist E."/>
            <person name="Kamisugi Y."/>
            <person name="Tanahashi T."/>
            <person name="Sakakibara K."/>
            <person name="Fujita T."/>
            <person name="Oishi K."/>
            <person name="Shin-I T."/>
            <person name="Kuroki Y."/>
            <person name="Toyoda A."/>
            <person name="Suzuki Y."/>
            <person name="Hashimoto A."/>
            <person name="Yamaguchi K."/>
            <person name="Sugano A."/>
            <person name="Kohara Y."/>
            <person name="Fujiyama A."/>
            <person name="Anterola A."/>
            <person name="Aoki S."/>
            <person name="Ashton N."/>
            <person name="Barbazuk W.B."/>
            <person name="Barker E."/>
            <person name="Bennetzen J."/>
            <person name="Bezanilla M."/>
            <person name="Blankenship R."/>
            <person name="Cho S.H."/>
            <person name="Dutcher S."/>
            <person name="Estelle M."/>
            <person name="Fawcett J.A."/>
            <person name="Gundlach H."/>
            <person name="Hanada K."/>
            <person name="Heyl A."/>
            <person name="Hicks K.A."/>
            <person name="Hugh J."/>
            <person name="Lohr M."/>
            <person name="Mayer K."/>
            <person name="Melkozernov A."/>
            <person name="Murata T."/>
            <person name="Nelson D."/>
            <person name="Pils B."/>
            <person name="Prigge M."/>
            <person name="Reiss B."/>
            <person name="Renner T."/>
            <person name="Rombauts S."/>
            <person name="Rushton P."/>
            <person name="Sanderfoot A."/>
            <person name="Schween G."/>
            <person name="Shiu S.-H."/>
            <person name="Stueber K."/>
            <person name="Theodoulou F.L."/>
            <person name="Tu H."/>
            <person name="Van de Peer Y."/>
            <person name="Verrier P.J."/>
            <person name="Waters E."/>
            <person name="Wood A."/>
            <person name="Yang L."/>
            <person name="Cove D."/>
            <person name="Cuming A."/>
            <person name="Hasebe M."/>
            <person name="Lucas S."/>
            <person name="Mishler D.B."/>
            <person name="Reski R."/>
            <person name="Grigoriev I."/>
            <person name="Quatrano R.S."/>
            <person name="Boore J.L."/>
        </authorList>
    </citation>
    <scope>NUCLEOTIDE SEQUENCE [LARGE SCALE GENOMIC DNA]</scope>
    <source>
        <strain evidence="3 4">cv. Gransden 2004</strain>
    </source>
</reference>
<feature type="compositionally biased region" description="Low complexity" evidence="1">
    <location>
        <begin position="198"/>
        <end position="208"/>
    </location>
</feature>
<dbReference type="PaxDb" id="3218-PP1S298_60V6.2"/>
<gene>
    <name evidence="3" type="primary">LOC112281221</name>
    <name evidence="2" type="ORF">PHYPA_006548</name>
</gene>
<dbReference type="EnsemblPlants" id="Pp3c4_21240V3.4">
    <property type="protein sequence ID" value="PAC:32920643.CDS.1"/>
    <property type="gene ID" value="Pp3c4_21240"/>
</dbReference>
<reference evidence="2 4" key="2">
    <citation type="journal article" date="2018" name="Plant J.">
        <title>The Physcomitrella patens chromosome-scale assembly reveals moss genome structure and evolution.</title>
        <authorList>
            <person name="Lang D."/>
            <person name="Ullrich K.K."/>
            <person name="Murat F."/>
            <person name="Fuchs J."/>
            <person name="Jenkins J."/>
            <person name="Haas F.B."/>
            <person name="Piednoel M."/>
            <person name="Gundlach H."/>
            <person name="Van Bel M."/>
            <person name="Meyberg R."/>
            <person name="Vives C."/>
            <person name="Morata J."/>
            <person name="Symeonidi A."/>
            <person name="Hiss M."/>
            <person name="Muchero W."/>
            <person name="Kamisugi Y."/>
            <person name="Saleh O."/>
            <person name="Blanc G."/>
            <person name="Decker E.L."/>
            <person name="van Gessel N."/>
            <person name="Grimwood J."/>
            <person name="Hayes R.D."/>
            <person name="Graham S.W."/>
            <person name="Gunter L.E."/>
            <person name="McDaniel S.F."/>
            <person name="Hoernstein S.N.W."/>
            <person name="Larsson A."/>
            <person name="Li F.W."/>
            <person name="Perroud P.F."/>
            <person name="Phillips J."/>
            <person name="Ranjan P."/>
            <person name="Rokshar D.S."/>
            <person name="Rothfels C.J."/>
            <person name="Schneider L."/>
            <person name="Shu S."/>
            <person name="Stevenson D.W."/>
            <person name="Thummler F."/>
            <person name="Tillich M."/>
            <person name="Villarreal Aguilar J.C."/>
            <person name="Widiez T."/>
            <person name="Wong G.K."/>
            <person name="Wymore A."/>
            <person name="Zhang Y."/>
            <person name="Zimmer A.D."/>
            <person name="Quatrano R.S."/>
            <person name="Mayer K.F.X."/>
            <person name="Goodstein D."/>
            <person name="Casacuberta J.M."/>
            <person name="Vandepoele K."/>
            <person name="Reski R."/>
            <person name="Cuming A.C."/>
            <person name="Tuskan G.A."/>
            <person name="Maumus F."/>
            <person name="Salse J."/>
            <person name="Schmutz J."/>
            <person name="Rensing S.A."/>
        </authorList>
    </citation>
    <scope>NUCLEOTIDE SEQUENCE [LARGE SCALE GENOMIC DNA]</scope>
    <source>
        <strain evidence="3 4">cv. Gransden 2004</strain>
    </source>
</reference>
<protein>
    <submittedName>
        <fullName evidence="2 3">Uncharacterized protein</fullName>
    </submittedName>
</protein>
<accession>A0A2K1KPH7</accession>
<keyword evidence="4" id="KW-1185">Reference proteome</keyword>
<dbReference type="AlphaFoldDB" id="A0A2K1KPH7"/>
<dbReference type="EnsemblPlants" id="Pp3c4_21240V3.2">
    <property type="protein sequence ID" value="PAC:32920641.CDS.1"/>
    <property type="gene ID" value="Pp3c4_21240"/>
</dbReference>
<dbReference type="Proteomes" id="UP000006727">
    <property type="component" value="Chromosome 4"/>
</dbReference>
<dbReference type="EnsemblPlants" id="Pp3c4_21240V3.3">
    <property type="protein sequence ID" value="PAC:32920642.CDS.1"/>
    <property type="gene ID" value="Pp3c4_21240"/>
</dbReference>
<dbReference type="RefSeq" id="XP_024373262.1">
    <property type="nucleotide sequence ID" value="XM_024517494.2"/>
</dbReference>
<dbReference type="Gramene" id="Pp3c4_21240V3.3">
    <property type="protein sequence ID" value="PAC:32920642.CDS.1"/>
    <property type="gene ID" value="Pp3c4_21240"/>
</dbReference>
<evidence type="ECO:0000313" key="2">
    <source>
        <dbReference type="EMBL" id="PNR55651.1"/>
    </source>
</evidence>
<dbReference type="Gramene" id="Pp3c4_21240V3.5">
    <property type="protein sequence ID" value="PAC:32920644.CDS.1"/>
    <property type="gene ID" value="Pp3c4_21240"/>
</dbReference>